<protein>
    <recommendedName>
        <fullName evidence="3">Nucleotidyltransferase family protein</fullName>
    </recommendedName>
</protein>
<gene>
    <name evidence="1" type="ORF">HZA61_16155</name>
</gene>
<accession>A0A933SEP4</accession>
<organism evidence="1 2">
    <name type="scientific">Eiseniibacteriota bacterium</name>
    <dbReference type="NCBI Taxonomy" id="2212470"/>
    <lineage>
        <taxon>Bacteria</taxon>
        <taxon>Candidatus Eiseniibacteriota</taxon>
    </lineage>
</organism>
<dbReference type="SUPFAM" id="SSF81301">
    <property type="entry name" value="Nucleotidyltransferase"/>
    <property type="match status" value="1"/>
</dbReference>
<dbReference type="Gene3D" id="3.30.460.40">
    <property type="match status" value="1"/>
</dbReference>
<sequence length="169" mass="18965">MERRSLAALARALDAANVRYLIAGGLAVVAHGYVRYTSDLDLVLDPDPAAMGRAVVELSALGYRPRLPVRFEDLADAGKRAEWAKEKGMMVFSLISPEHDKTNVDVFLECPFDFESAYARALRGATEGGLELTFVPLDELLEMKRRAGRRNDLDDIEKLELLRDEENRR</sequence>
<reference evidence="1" key="1">
    <citation type="submission" date="2020-07" db="EMBL/GenBank/DDBJ databases">
        <title>Huge and variable diversity of episymbiotic CPR bacteria and DPANN archaea in groundwater ecosystems.</title>
        <authorList>
            <person name="He C.Y."/>
            <person name="Keren R."/>
            <person name="Whittaker M."/>
            <person name="Farag I.F."/>
            <person name="Doudna J."/>
            <person name="Cate J.H.D."/>
            <person name="Banfield J.F."/>
        </authorList>
    </citation>
    <scope>NUCLEOTIDE SEQUENCE</scope>
    <source>
        <strain evidence="1">NC_groundwater_1813_Pr3_B-0.1um_71_17</strain>
    </source>
</reference>
<dbReference type="EMBL" id="JACRIW010000115">
    <property type="protein sequence ID" value="MBI5171019.1"/>
    <property type="molecule type" value="Genomic_DNA"/>
</dbReference>
<evidence type="ECO:0000313" key="2">
    <source>
        <dbReference type="Proteomes" id="UP000696931"/>
    </source>
</evidence>
<comment type="caution">
    <text evidence="1">The sequence shown here is derived from an EMBL/GenBank/DDBJ whole genome shotgun (WGS) entry which is preliminary data.</text>
</comment>
<evidence type="ECO:0000313" key="1">
    <source>
        <dbReference type="EMBL" id="MBI5171019.1"/>
    </source>
</evidence>
<proteinExistence type="predicted"/>
<name>A0A933SEP4_UNCEI</name>
<dbReference type="Proteomes" id="UP000696931">
    <property type="component" value="Unassembled WGS sequence"/>
</dbReference>
<evidence type="ECO:0008006" key="3">
    <source>
        <dbReference type="Google" id="ProtNLM"/>
    </source>
</evidence>
<dbReference type="AlphaFoldDB" id="A0A933SEP4"/>
<dbReference type="InterPro" id="IPR043519">
    <property type="entry name" value="NT_sf"/>
</dbReference>